<gene>
    <name evidence="2" type="ORF">JonanDRAFT_1333</name>
</gene>
<dbReference type="InterPro" id="IPR002725">
    <property type="entry name" value="YgjP-like_metallopeptidase"/>
</dbReference>
<sequence>MTDFPAPVTRRTSRGKRLTLRWRGSSFLLSVPLGTDEVLVQAFLSSRQDWMARLAREAPPPFDGADGDVFSLWGREITVRTASCSRWIFNGETLALPSAASAAERLILVNRFLWDQARVKLPDIFSQACRLFGVPPGRLSIRSMSSRWGSCTPLRRAVRLSVRLVHFPEKMALAVAAHEVAHFFCRGHGAEFRRILESAFPGGTALERQLNGAARQVRFLC</sequence>
<dbReference type="AlphaFoldDB" id="H0UMJ4"/>
<evidence type="ECO:0000313" key="3">
    <source>
        <dbReference type="Proteomes" id="UP000003806"/>
    </source>
</evidence>
<dbReference type="eggNOG" id="COG1451">
    <property type="taxonomic scope" value="Bacteria"/>
</dbReference>
<accession>H0UMJ4</accession>
<name>H0UMJ4_9BACT</name>
<organism evidence="2 3">
    <name type="scientific">Jonquetella anthropi DSM 22815</name>
    <dbReference type="NCBI Taxonomy" id="885272"/>
    <lineage>
        <taxon>Bacteria</taxon>
        <taxon>Thermotogati</taxon>
        <taxon>Synergistota</taxon>
        <taxon>Synergistia</taxon>
        <taxon>Synergistales</taxon>
        <taxon>Dethiosulfovibrionaceae</taxon>
        <taxon>Jonquetella</taxon>
    </lineage>
</organism>
<dbReference type="InterPro" id="IPR053136">
    <property type="entry name" value="UTP_pyrophosphatase-like"/>
</dbReference>
<dbReference type="Proteomes" id="UP000003806">
    <property type="component" value="Chromosome"/>
</dbReference>
<reference evidence="2 3" key="1">
    <citation type="submission" date="2011-11" db="EMBL/GenBank/DDBJ databases">
        <title>The Noncontiguous Finished genome of Jonquetella anthropi DSM 22815.</title>
        <authorList>
            <consortium name="US DOE Joint Genome Institute (JGI-PGF)"/>
            <person name="Lucas S."/>
            <person name="Copeland A."/>
            <person name="Lapidus A."/>
            <person name="Glavina del Rio T."/>
            <person name="Dalin E."/>
            <person name="Tice H."/>
            <person name="Bruce D."/>
            <person name="Goodwin L."/>
            <person name="Pitluck S."/>
            <person name="Peters L."/>
            <person name="Mikhailova N."/>
            <person name="Held B."/>
            <person name="Kyrpides N."/>
            <person name="Mavromatis K."/>
            <person name="Ivanova N."/>
            <person name="Markowitz V."/>
            <person name="Cheng J.-F."/>
            <person name="Hugenholtz P."/>
            <person name="Woyke T."/>
            <person name="Wu D."/>
            <person name="Gronow S."/>
            <person name="Wellnitz S."/>
            <person name="Brambilla E."/>
            <person name="Klenk H.-P."/>
            <person name="Eisen J.A."/>
        </authorList>
    </citation>
    <scope>NUCLEOTIDE SEQUENCE [LARGE SCALE GENOMIC DNA]</scope>
    <source>
        <strain evidence="2 3">DSM 22815</strain>
    </source>
</reference>
<protein>
    <submittedName>
        <fullName evidence="2">Putative metal-dependent hydrolase</fullName>
    </submittedName>
</protein>
<evidence type="ECO:0000313" key="2">
    <source>
        <dbReference type="EMBL" id="EHM13697.1"/>
    </source>
</evidence>
<dbReference type="CDD" id="cd07344">
    <property type="entry name" value="M48_yhfN_like"/>
    <property type="match status" value="1"/>
</dbReference>
<proteinExistence type="predicted"/>
<dbReference type="Gene3D" id="3.30.2010.10">
    <property type="entry name" value="Metalloproteases ('zincins'), catalytic domain"/>
    <property type="match status" value="1"/>
</dbReference>
<dbReference type="OrthoDB" id="4526at2"/>
<dbReference type="STRING" id="885272.JonanDRAFT_1333"/>
<dbReference type="GO" id="GO:0016787">
    <property type="term" value="F:hydrolase activity"/>
    <property type="evidence" value="ECO:0007669"/>
    <property type="project" value="UniProtKB-KW"/>
</dbReference>
<dbReference type="PANTHER" id="PTHR30399:SF1">
    <property type="entry name" value="UTP PYROPHOSPHATASE"/>
    <property type="match status" value="1"/>
</dbReference>
<keyword evidence="3" id="KW-1185">Reference proteome</keyword>
<dbReference type="HOGENOM" id="CLU_065947_1_0_0"/>
<dbReference type="RefSeq" id="WP_008521860.1">
    <property type="nucleotide sequence ID" value="NZ_CM001376.1"/>
</dbReference>
<dbReference type="PANTHER" id="PTHR30399">
    <property type="entry name" value="UNCHARACTERIZED PROTEIN YGJP"/>
    <property type="match status" value="1"/>
</dbReference>
<keyword evidence="2" id="KW-0378">Hydrolase</keyword>
<dbReference type="EMBL" id="CM001376">
    <property type="protein sequence ID" value="EHM13697.1"/>
    <property type="molecule type" value="Genomic_DNA"/>
</dbReference>
<evidence type="ECO:0000259" key="1">
    <source>
        <dbReference type="Pfam" id="PF01863"/>
    </source>
</evidence>
<dbReference type="Pfam" id="PF01863">
    <property type="entry name" value="YgjP-like"/>
    <property type="match status" value="1"/>
</dbReference>
<feature type="domain" description="YgjP-like metallopeptidase" evidence="1">
    <location>
        <begin position="16"/>
        <end position="211"/>
    </location>
</feature>